<dbReference type="GO" id="GO:0006950">
    <property type="term" value="P:response to stress"/>
    <property type="evidence" value="ECO:0007669"/>
    <property type="project" value="TreeGrafter"/>
</dbReference>
<accession>A0A1H5R205</accession>
<evidence type="ECO:0000256" key="5">
    <source>
        <dbReference type="ARBA" id="ARBA00023163"/>
    </source>
</evidence>
<evidence type="ECO:0000256" key="3">
    <source>
        <dbReference type="ARBA" id="ARBA00023015"/>
    </source>
</evidence>
<dbReference type="AlphaFoldDB" id="A0A1H5R205"/>
<protein>
    <submittedName>
        <fullName evidence="7">DNA-binding transcriptional regulator, MarR family</fullName>
    </submittedName>
</protein>
<dbReference type="PANTHER" id="PTHR33164:SF5">
    <property type="entry name" value="ORGANIC HYDROPEROXIDE RESISTANCE TRANSCRIPTIONAL REGULATOR"/>
    <property type="match status" value="1"/>
</dbReference>
<dbReference type="FunFam" id="1.10.10.10:FF:000163">
    <property type="entry name" value="MarR family transcriptional regulator"/>
    <property type="match status" value="1"/>
</dbReference>
<dbReference type="GO" id="GO:0003700">
    <property type="term" value="F:DNA-binding transcription factor activity"/>
    <property type="evidence" value="ECO:0007669"/>
    <property type="project" value="InterPro"/>
</dbReference>
<dbReference type="Gene3D" id="1.10.10.10">
    <property type="entry name" value="Winged helix-like DNA-binding domain superfamily/Winged helix DNA-binding domain"/>
    <property type="match status" value="1"/>
</dbReference>
<evidence type="ECO:0000256" key="2">
    <source>
        <dbReference type="ARBA" id="ARBA00022490"/>
    </source>
</evidence>
<feature type="domain" description="HTH marR-type" evidence="6">
    <location>
        <begin position="8"/>
        <end position="138"/>
    </location>
</feature>
<evidence type="ECO:0000256" key="4">
    <source>
        <dbReference type="ARBA" id="ARBA00023125"/>
    </source>
</evidence>
<dbReference type="InterPro" id="IPR039422">
    <property type="entry name" value="MarR/SlyA-like"/>
</dbReference>
<organism evidence="7 8">
    <name type="scientific">Amycolatopsis pretoriensis</name>
    <dbReference type="NCBI Taxonomy" id="218821"/>
    <lineage>
        <taxon>Bacteria</taxon>
        <taxon>Bacillati</taxon>
        <taxon>Actinomycetota</taxon>
        <taxon>Actinomycetes</taxon>
        <taxon>Pseudonocardiales</taxon>
        <taxon>Pseudonocardiaceae</taxon>
        <taxon>Amycolatopsis</taxon>
    </lineage>
</organism>
<dbReference type="STRING" id="218821.SAMN05421837_106229"/>
<dbReference type="InterPro" id="IPR011991">
    <property type="entry name" value="ArsR-like_HTH"/>
</dbReference>
<evidence type="ECO:0000313" key="7">
    <source>
        <dbReference type="EMBL" id="SEF32432.1"/>
    </source>
</evidence>
<evidence type="ECO:0000256" key="1">
    <source>
        <dbReference type="ARBA" id="ARBA00004496"/>
    </source>
</evidence>
<dbReference type="InterPro" id="IPR000835">
    <property type="entry name" value="HTH_MarR-typ"/>
</dbReference>
<gene>
    <name evidence="7" type="ORF">SAMN05421837_106229</name>
</gene>
<dbReference type="InterPro" id="IPR036390">
    <property type="entry name" value="WH_DNA-bd_sf"/>
</dbReference>
<dbReference type="InterPro" id="IPR036388">
    <property type="entry name" value="WH-like_DNA-bd_sf"/>
</dbReference>
<dbReference type="Pfam" id="PF22381">
    <property type="entry name" value="Staph_reg_Sar_Rot"/>
    <property type="match status" value="1"/>
</dbReference>
<dbReference type="RefSeq" id="WP_086670218.1">
    <property type="nucleotide sequence ID" value="NZ_FNUJ01000006.1"/>
</dbReference>
<keyword evidence="5" id="KW-0804">Transcription</keyword>
<dbReference type="OrthoDB" id="9806864at2"/>
<dbReference type="PANTHER" id="PTHR33164">
    <property type="entry name" value="TRANSCRIPTIONAL REGULATOR, MARR FAMILY"/>
    <property type="match status" value="1"/>
</dbReference>
<keyword evidence="4 7" id="KW-0238">DNA-binding</keyword>
<keyword evidence="8" id="KW-1185">Reference proteome</keyword>
<evidence type="ECO:0000259" key="6">
    <source>
        <dbReference type="PROSITE" id="PS50995"/>
    </source>
</evidence>
<dbReference type="EMBL" id="FNUJ01000006">
    <property type="protein sequence ID" value="SEF32432.1"/>
    <property type="molecule type" value="Genomic_DNA"/>
</dbReference>
<keyword evidence="3" id="KW-0805">Transcription regulation</keyword>
<dbReference type="InterPro" id="IPR055166">
    <property type="entry name" value="Transc_reg_Sar_Rot_HTH"/>
</dbReference>
<proteinExistence type="predicted"/>
<dbReference type="SUPFAM" id="SSF46785">
    <property type="entry name" value="Winged helix' DNA-binding domain"/>
    <property type="match status" value="1"/>
</dbReference>
<reference evidence="8" key="1">
    <citation type="submission" date="2016-10" db="EMBL/GenBank/DDBJ databases">
        <authorList>
            <person name="Varghese N."/>
            <person name="Submissions S."/>
        </authorList>
    </citation>
    <scope>NUCLEOTIDE SEQUENCE [LARGE SCALE GENOMIC DNA]</scope>
    <source>
        <strain evidence="8">DSM 44654</strain>
    </source>
</reference>
<comment type="subcellular location">
    <subcellularLocation>
        <location evidence="1">Cytoplasm</location>
    </subcellularLocation>
</comment>
<name>A0A1H5R205_9PSEU</name>
<dbReference type="CDD" id="cd00090">
    <property type="entry name" value="HTH_ARSR"/>
    <property type="match status" value="1"/>
</dbReference>
<dbReference type="GO" id="GO:0005737">
    <property type="term" value="C:cytoplasm"/>
    <property type="evidence" value="ECO:0007669"/>
    <property type="project" value="UniProtKB-SubCell"/>
</dbReference>
<dbReference type="PROSITE" id="PS50995">
    <property type="entry name" value="HTH_MARR_2"/>
    <property type="match status" value="1"/>
</dbReference>
<evidence type="ECO:0000313" key="8">
    <source>
        <dbReference type="Proteomes" id="UP000198878"/>
    </source>
</evidence>
<keyword evidence="2" id="KW-0963">Cytoplasm</keyword>
<dbReference type="SMART" id="SM00347">
    <property type="entry name" value="HTH_MARR"/>
    <property type="match status" value="1"/>
</dbReference>
<dbReference type="PRINTS" id="PR00598">
    <property type="entry name" value="HTHMARR"/>
</dbReference>
<dbReference type="GO" id="GO:0003677">
    <property type="term" value="F:DNA binding"/>
    <property type="evidence" value="ECO:0007669"/>
    <property type="project" value="UniProtKB-KW"/>
</dbReference>
<sequence>MPDEFLLDEQACFALYAASRAVTDTYRPLLGELGLTYPQYLVLLVLWESDARPVKEIGEALHLDYGTLSPLLKRLEANGLVTRARLPEDERTVVVSLTEEGRSTRTRAAGVPSAIGCALGLDDAARRELIATLRRLTASAAAYTPGGSDAQP</sequence>
<dbReference type="Proteomes" id="UP000198878">
    <property type="component" value="Unassembled WGS sequence"/>
</dbReference>